<dbReference type="STRING" id="590998.Celf_0836"/>
<feature type="domain" description="Fido" evidence="1">
    <location>
        <begin position="112"/>
        <end position="253"/>
    </location>
</feature>
<sequence>MPADPLAPLADLPGVADAVARARDACEQLRWHEAYRRRWREVRAEAGLRSARASAAVDGARLPLDVVRGLATAPAGAPDPQVARVLGAVRATAVVERLMPDLGARGAAALPPLGQLLARVHAAAGGGWLDDDLLGRVRSGAPQDLTGLGPAPDGAQVAARIDLLGRTVAGSTAPALVVAAVVHGELLTLRPFAAGNGVVARAVARLVATARGLDPTGSVVADVAWAVAPQPYLGAAAQFATGTPDGVAAWLRACAEAVVSGVDEARVVADGVLAGRLPSA</sequence>
<reference evidence="2 3" key="1">
    <citation type="submission" date="2011-04" db="EMBL/GenBank/DDBJ databases">
        <title>Complete sequence of Cellulomonas fimi ATCC 484.</title>
        <authorList>
            <consortium name="US DOE Joint Genome Institute"/>
            <person name="Lucas S."/>
            <person name="Han J."/>
            <person name="Lapidus A."/>
            <person name="Cheng J.-F."/>
            <person name="Goodwin L."/>
            <person name="Pitluck S."/>
            <person name="Peters L."/>
            <person name="Chertkov O."/>
            <person name="Detter J.C."/>
            <person name="Han C."/>
            <person name="Tapia R."/>
            <person name="Land M."/>
            <person name="Hauser L."/>
            <person name="Kyrpides N."/>
            <person name="Ivanova N."/>
            <person name="Ovchinnikova G."/>
            <person name="Pagani I."/>
            <person name="Mead D."/>
            <person name="Brumm P."/>
            <person name="Woyke T."/>
        </authorList>
    </citation>
    <scope>NUCLEOTIDE SEQUENCE [LARGE SCALE GENOMIC DNA]</scope>
    <source>
        <strain evidence="3">ATCC 484 / DSM 20113 / JCM 1341 / NBRC 15513 / NCIMB 8980 / NCTC 7547</strain>
    </source>
</reference>
<gene>
    <name evidence="2" type="ordered locus">Celf_0836</name>
</gene>
<dbReference type="RefSeq" id="WP_013770003.1">
    <property type="nucleotide sequence ID" value="NC_015514.1"/>
</dbReference>
<evidence type="ECO:0000313" key="2">
    <source>
        <dbReference type="EMBL" id="AEE44974.1"/>
    </source>
</evidence>
<dbReference type="SUPFAM" id="SSF140931">
    <property type="entry name" value="Fic-like"/>
    <property type="match status" value="1"/>
</dbReference>
<accession>F4H052</accession>
<organism evidence="2 3">
    <name type="scientific">Cellulomonas fimi (strain ATCC 484 / DSM 20113 / JCM 1341 / CCUG 24087 / LMG 16345 / NBRC 15513 / NCIMB 8980 / NCTC 7547 / NRS-133)</name>
    <dbReference type="NCBI Taxonomy" id="590998"/>
    <lineage>
        <taxon>Bacteria</taxon>
        <taxon>Bacillati</taxon>
        <taxon>Actinomycetota</taxon>
        <taxon>Actinomycetes</taxon>
        <taxon>Micrococcales</taxon>
        <taxon>Cellulomonadaceae</taxon>
        <taxon>Cellulomonas</taxon>
    </lineage>
</organism>
<dbReference type="Gene3D" id="1.10.3290.10">
    <property type="entry name" value="Fido-like domain"/>
    <property type="match status" value="1"/>
</dbReference>
<dbReference type="PROSITE" id="PS51459">
    <property type="entry name" value="FIDO"/>
    <property type="match status" value="1"/>
</dbReference>
<keyword evidence="3" id="KW-1185">Reference proteome</keyword>
<dbReference type="HOGENOM" id="CLU_058793_1_0_11"/>
<name>F4H052_CELFA</name>
<dbReference type="Proteomes" id="UP000008460">
    <property type="component" value="Chromosome"/>
</dbReference>
<proteinExistence type="predicted"/>
<evidence type="ECO:0000313" key="3">
    <source>
        <dbReference type="Proteomes" id="UP000008460"/>
    </source>
</evidence>
<dbReference type="AlphaFoldDB" id="F4H052"/>
<protein>
    <submittedName>
        <fullName evidence="2">Filamentation induced by cAMP protein Fic</fullName>
    </submittedName>
</protein>
<dbReference type="KEGG" id="cfi:Celf_0836"/>
<dbReference type="InterPro" id="IPR003812">
    <property type="entry name" value="Fido"/>
</dbReference>
<evidence type="ECO:0000259" key="1">
    <source>
        <dbReference type="PROSITE" id="PS51459"/>
    </source>
</evidence>
<dbReference type="EMBL" id="CP002666">
    <property type="protein sequence ID" value="AEE44974.1"/>
    <property type="molecule type" value="Genomic_DNA"/>
</dbReference>
<dbReference type="InterPro" id="IPR036597">
    <property type="entry name" value="Fido-like_dom_sf"/>
</dbReference>
<dbReference type="eggNOG" id="COG3177">
    <property type="taxonomic scope" value="Bacteria"/>
</dbReference>